<dbReference type="NCBIfam" id="TIGR01509">
    <property type="entry name" value="HAD-SF-IA-v3"/>
    <property type="match status" value="1"/>
</dbReference>
<evidence type="ECO:0000313" key="12">
    <source>
        <dbReference type="EMBL" id="MBK8524537.1"/>
    </source>
</evidence>
<dbReference type="NCBIfam" id="TIGR01549">
    <property type="entry name" value="HAD-SF-IA-v1"/>
    <property type="match status" value="1"/>
</dbReference>
<evidence type="ECO:0000256" key="3">
    <source>
        <dbReference type="ARBA" id="ARBA00004818"/>
    </source>
</evidence>
<dbReference type="GO" id="GO:0006281">
    <property type="term" value="P:DNA repair"/>
    <property type="evidence" value="ECO:0007669"/>
    <property type="project" value="TreeGrafter"/>
</dbReference>
<organism evidence="12 13">
    <name type="scientific">Candidatus Proximibacter danicus</name>
    <dbReference type="NCBI Taxonomy" id="2954365"/>
    <lineage>
        <taxon>Bacteria</taxon>
        <taxon>Pseudomonadati</taxon>
        <taxon>Pseudomonadota</taxon>
        <taxon>Betaproteobacteria</taxon>
        <taxon>Candidatus Proximibacter</taxon>
    </lineage>
</organism>
<dbReference type="InterPro" id="IPR006439">
    <property type="entry name" value="HAD-SF_hydro_IA"/>
</dbReference>
<dbReference type="Gene3D" id="3.40.50.1000">
    <property type="entry name" value="HAD superfamily/HAD-like"/>
    <property type="match status" value="1"/>
</dbReference>
<dbReference type="InterPro" id="IPR023198">
    <property type="entry name" value="PGP-like_dom2"/>
</dbReference>
<dbReference type="AlphaFoldDB" id="A0A9D7K4M0"/>
<evidence type="ECO:0000256" key="7">
    <source>
        <dbReference type="ARBA" id="ARBA00022801"/>
    </source>
</evidence>
<sequence length="232" mass="24588">MVVKSVTFDLDGTLLDTIADLAAACDAMMIELGYPPHGVEKVRRFVGKGMGVLVERCLTTPAGRPNAALLALGIASFRRHYTEFNGRAAAEYAGVREGLEAFRSLGLPLGVVTNKPTAFTGPLLERAGLSDFFLVSVSGDTTANKKPHPEPILHACTLLGVRPEENLHIGDSDNDLLAARAAGCLAFAVPYGYTEAGPVQCMDRANCDALVSTLLDAAHRVAGINKKSRHTS</sequence>
<dbReference type="SUPFAM" id="SSF56784">
    <property type="entry name" value="HAD-like"/>
    <property type="match status" value="1"/>
</dbReference>
<feature type="binding site" evidence="11">
    <location>
        <position position="11"/>
    </location>
    <ligand>
        <name>Mg(2+)</name>
        <dbReference type="ChEBI" id="CHEBI:18420"/>
    </ligand>
</feature>
<proteinExistence type="inferred from homology"/>
<comment type="catalytic activity">
    <reaction evidence="1 11">
        <text>2-phosphoglycolate + H2O = glycolate + phosphate</text>
        <dbReference type="Rhea" id="RHEA:14369"/>
        <dbReference type="ChEBI" id="CHEBI:15377"/>
        <dbReference type="ChEBI" id="CHEBI:29805"/>
        <dbReference type="ChEBI" id="CHEBI:43474"/>
        <dbReference type="ChEBI" id="CHEBI:58033"/>
        <dbReference type="EC" id="3.1.3.18"/>
    </reaction>
</comment>
<dbReference type="PANTHER" id="PTHR43434:SF1">
    <property type="entry name" value="PHOSPHOGLYCOLATE PHOSPHATASE"/>
    <property type="match status" value="1"/>
</dbReference>
<evidence type="ECO:0000256" key="10">
    <source>
        <dbReference type="ARBA" id="ARBA00059247"/>
    </source>
</evidence>
<dbReference type="HAMAP" id="MF_00495">
    <property type="entry name" value="GPH_hydrolase_bact"/>
    <property type="match status" value="1"/>
</dbReference>
<comment type="caution">
    <text evidence="12">The sequence shown here is derived from an EMBL/GenBank/DDBJ whole genome shotgun (WGS) entry which is preliminary data.</text>
</comment>
<comment type="function">
    <text evidence="10 11">Specifically catalyzes the dephosphorylation of 2-phosphoglycolate. Is involved in the dissimilation of the intracellular 2-phosphoglycolate formed during the DNA repair of 3'-phosphoglycolate ends, a major class of DNA lesions induced by oxidative stress.</text>
</comment>
<evidence type="ECO:0000256" key="1">
    <source>
        <dbReference type="ARBA" id="ARBA00000830"/>
    </source>
</evidence>
<dbReference type="EMBL" id="JADJUC010000010">
    <property type="protein sequence ID" value="MBK8524537.1"/>
    <property type="molecule type" value="Genomic_DNA"/>
</dbReference>
<feature type="active site" description="Nucleophile" evidence="11">
    <location>
        <position position="9"/>
    </location>
</feature>
<dbReference type="InterPro" id="IPR037512">
    <property type="entry name" value="PGPase_prok"/>
</dbReference>
<feature type="binding site" evidence="11">
    <location>
        <position position="9"/>
    </location>
    <ligand>
        <name>Mg(2+)</name>
        <dbReference type="ChEBI" id="CHEBI:18420"/>
    </ligand>
</feature>
<evidence type="ECO:0000256" key="9">
    <source>
        <dbReference type="ARBA" id="ARBA00023277"/>
    </source>
</evidence>
<dbReference type="GO" id="GO:0005975">
    <property type="term" value="P:carbohydrate metabolic process"/>
    <property type="evidence" value="ECO:0007669"/>
    <property type="project" value="InterPro"/>
</dbReference>
<dbReference type="GO" id="GO:0005829">
    <property type="term" value="C:cytosol"/>
    <property type="evidence" value="ECO:0007669"/>
    <property type="project" value="TreeGrafter"/>
</dbReference>
<dbReference type="SFLD" id="SFLDG01135">
    <property type="entry name" value="C1.5.6:_HAD__Beta-PGM__Phospha"/>
    <property type="match status" value="1"/>
</dbReference>
<accession>A0A9D7K4M0</accession>
<dbReference type="GO" id="GO:0008967">
    <property type="term" value="F:phosphoglycolate phosphatase activity"/>
    <property type="evidence" value="ECO:0007669"/>
    <property type="project" value="UniProtKB-UniRule"/>
</dbReference>
<keyword evidence="8 11" id="KW-0460">Magnesium</keyword>
<dbReference type="SFLD" id="SFLDS00003">
    <property type="entry name" value="Haloacid_Dehalogenase"/>
    <property type="match status" value="1"/>
</dbReference>
<dbReference type="EC" id="3.1.3.18" evidence="5 11"/>
<dbReference type="InterPro" id="IPR036412">
    <property type="entry name" value="HAD-like_sf"/>
</dbReference>
<dbReference type="InterPro" id="IPR041492">
    <property type="entry name" value="HAD_2"/>
</dbReference>
<comment type="similarity">
    <text evidence="4 11">Belongs to the HAD-like hydrolase superfamily. CbbY/CbbZ/Gph/YieH family.</text>
</comment>
<reference evidence="12" key="1">
    <citation type="submission" date="2020-10" db="EMBL/GenBank/DDBJ databases">
        <title>Connecting structure to function with the recovery of over 1000 high-quality activated sludge metagenome-assembled genomes encoding full-length rRNA genes using long-read sequencing.</title>
        <authorList>
            <person name="Singleton C.M."/>
            <person name="Petriglieri F."/>
            <person name="Kristensen J.M."/>
            <person name="Kirkegaard R.H."/>
            <person name="Michaelsen T.Y."/>
            <person name="Andersen M.H."/>
            <person name="Karst S.M."/>
            <person name="Dueholm M.S."/>
            <person name="Nielsen P.H."/>
            <person name="Albertsen M."/>
        </authorList>
    </citation>
    <scope>NUCLEOTIDE SEQUENCE</scope>
    <source>
        <strain evidence="12">Hirt_18-Q3-R61-65_BATAC.395</strain>
    </source>
</reference>
<dbReference type="Pfam" id="PF13419">
    <property type="entry name" value="HAD_2"/>
    <property type="match status" value="1"/>
</dbReference>
<dbReference type="InterPro" id="IPR050155">
    <property type="entry name" value="HAD-like_hydrolase_sf"/>
</dbReference>
<dbReference type="Gene3D" id="1.10.150.240">
    <property type="entry name" value="Putative phosphatase, domain 2"/>
    <property type="match status" value="1"/>
</dbReference>
<keyword evidence="9 11" id="KW-0119">Carbohydrate metabolism</keyword>
<evidence type="ECO:0000313" key="13">
    <source>
        <dbReference type="Proteomes" id="UP000886689"/>
    </source>
</evidence>
<evidence type="ECO:0000256" key="2">
    <source>
        <dbReference type="ARBA" id="ARBA00001946"/>
    </source>
</evidence>
<feature type="binding site" evidence="11">
    <location>
        <position position="171"/>
    </location>
    <ligand>
        <name>Mg(2+)</name>
        <dbReference type="ChEBI" id="CHEBI:18420"/>
    </ligand>
</feature>
<keyword evidence="7 11" id="KW-0378">Hydrolase</keyword>
<keyword evidence="6 11" id="KW-0479">Metal-binding</keyword>
<dbReference type="GO" id="GO:0046872">
    <property type="term" value="F:metal ion binding"/>
    <property type="evidence" value="ECO:0007669"/>
    <property type="project" value="UniProtKB-KW"/>
</dbReference>
<comment type="pathway">
    <text evidence="3 11">Organic acid metabolism; glycolate biosynthesis; glycolate from 2-phosphoglycolate: step 1/1.</text>
</comment>
<dbReference type="InterPro" id="IPR023214">
    <property type="entry name" value="HAD_sf"/>
</dbReference>
<dbReference type="GO" id="GO:0046295">
    <property type="term" value="P:glycolate biosynthetic process"/>
    <property type="evidence" value="ECO:0007669"/>
    <property type="project" value="UniProtKB-UniRule"/>
</dbReference>
<dbReference type="SFLD" id="SFLDG01129">
    <property type="entry name" value="C1.5:_HAD__Beta-PGM__Phosphata"/>
    <property type="match status" value="1"/>
</dbReference>
<protein>
    <recommendedName>
        <fullName evidence="5 11">Phosphoglycolate phosphatase</fullName>
        <shortName evidence="11">PGP</shortName>
        <shortName evidence="11">PGPase</shortName>
        <ecNumber evidence="5 11">3.1.3.18</ecNumber>
    </recommendedName>
</protein>
<name>A0A9D7K4M0_9PROT</name>
<evidence type="ECO:0000256" key="8">
    <source>
        <dbReference type="ARBA" id="ARBA00022842"/>
    </source>
</evidence>
<dbReference type="FunFam" id="3.40.50.1000:FF:000022">
    <property type="entry name" value="Phosphoglycolate phosphatase"/>
    <property type="match status" value="1"/>
</dbReference>
<evidence type="ECO:0000256" key="6">
    <source>
        <dbReference type="ARBA" id="ARBA00022723"/>
    </source>
</evidence>
<comment type="cofactor">
    <cofactor evidence="2 11">
        <name>Mg(2+)</name>
        <dbReference type="ChEBI" id="CHEBI:18420"/>
    </cofactor>
</comment>
<evidence type="ECO:0000256" key="11">
    <source>
        <dbReference type="HAMAP-Rule" id="MF_00495"/>
    </source>
</evidence>
<evidence type="ECO:0000256" key="5">
    <source>
        <dbReference type="ARBA" id="ARBA00013078"/>
    </source>
</evidence>
<dbReference type="Proteomes" id="UP000886689">
    <property type="component" value="Unassembled WGS sequence"/>
</dbReference>
<gene>
    <name evidence="12" type="primary">gph</name>
    <name evidence="12" type="ORF">IPL58_10755</name>
</gene>
<dbReference type="NCBIfam" id="TIGR01449">
    <property type="entry name" value="PGP_bact"/>
    <property type="match status" value="1"/>
</dbReference>
<dbReference type="PANTHER" id="PTHR43434">
    <property type="entry name" value="PHOSPHOGLYCOLATE PHOSPHATASE"/>
    <property type="match status" value="1"/>
</dbReference>
<evidence type="ECO:0000256" key="4">
    <source>
        <dbReference type="ARBA" id="ARBA00006171"/>
    </source>
</evidence>